<protein>
    <submittedName>
        <fullName evidence="1">Uncharacterized protein</fullName>
    </submittedName>
</protein>
<comment type="caution">
    <text evidence="1">The sequence shown here is derived from an EMBL/GenBank/DDBJ whole genome shotgun (WGS) entry which is preliminary data.</text>
</comment>
<dbReference type="EMBL" id="LAZR01029364">
    <property type="protein sequence ID" value="KKL59796.1"/>
    <property type="molecule type" value="Genomic_DNA"/>
</dbReference>
<accession>A0A0F9E146</accession>
<name>A0A0F9E146_9ZZZZ</name>
<organism evidence="1">
    <name type="scientific">marine sediment metagenome</name>
    <dbReference type="NCBI Taxonomy" id="412755"/>
    <lineage>
        <taxon>unclassified sequences</taxon>
        <taxon>metagenomes</taxon>
        <taxon>ecological metagenomes</taxon>
    </lineage>
</organism>
<evidence type="ECO:0000313" key="1">
    <source>
        <dbReference type="EMBL" id="KKL59796.1"/>
    </source>
</evidence>
<feature type="non-terminal residue" evidence="1">
    <location>
        <position position="27"/>
    </location>
</feature>
<dbReference type="AlphaFoldDB" id="A0A0F9E146"/>
<gene>
    <name evidence="1" type="ORF">LCGC14_2211770</name>
</gene>
<reference evidence="1" key="1">
    <citation type="journal article" date="2015" name="Nature">
        <title>Complex archaea that bridge the gap between prokaryotes and eukaryotes.</title>
        <authorList>
            <person name="Spang A."/>
            <person name="Saw J.H."/>
            <person name="Jorgensen S.L."/>
            <person name="Zaremba-Niedzwiedzka K."/>
            <person name="Martijn J."/>
            <person name="Lind A.E."/>
            <person name="van Eijk R."/>
            <person name="Schleper C."/>
            <person name="Guy L."/>
            <person name="Ettema T.J."/>
        </authorList>
    </citation>
    <scope>NUCLEOTIDE SEQUENCE</scope>
</reference>
<sequence>MTKTTYGREILISRDEIFAVDFLLSHI</sequence>
<proteinExistence type="predicted"/>